<organism evidence="1">
    <name type="scientific">bioreactor metagenome</name>
    <dbReference type="NCBI Taxonomy" id="1076179"/>
    <lineage>
        <taxon>unclassified sequences</taxon>
        <taxon>metagenomes</taxon>
        <taxon>ecological metagenomes</taxon>
    </lineage>
</organism>
<name>A0A645G0S1_9ZZZZ</name>
<dbReference type="EMBL" id="VSSQ01064898">
    <property type="protein sequence ID" value="MPN17714.1"/>
    <property type="molecule type" value="Genomic_DNA"/>
</dbReference>
<evidence type="ECO:0000313" key="1">
    <source>
        <dbReference type="EMBL" id="MPN17714.1"/>
    </source>
</evidence>
<proteinExistence type="predicted"/>
<accession>A0A645G0S1</accession>
<sequence length="32" mass="3544">MERPGEKTVEVCTEYDAECLAVGITRDNDVTV</sequence>
<reference evidence="1" key="1">
    <citation type="submission" date="2019-08" db="EMBL/GenBank/DDBJ databases">
        <authorList>
            <person name="Kucharzyk K."/>
            <person name="Murdoch R.W."/>
            <person name="Higgins S."/>
            <person name="Loffler F."/>
        </authorList>
    </citation>
    <scope>NUCLEOTIDE SEQUENCE</scope>
</reference>
<gene>
    <name evidence="1" type="ORF">SDC9_165069</name>
</gene>
<comment type="caution">
    <text evidence="1">The sequence shown here is derived from an EMBL/GenBank/DDBJ whole genome shotgun (WGS) entry which is preliminary data.</text>
</comment>
<dbReference type="AlphaFoldDB" id="A0A645G0S1"/>
<protein>
    <submittedName>
        <fullName evidence="1">Uncharacterized protein</fullName>
    </submittedName>
</protein>